<reference evidence="6 7" key="1">
    <citation type="submission" date="2018-01" db="EMBL/GenBank/DDBJ databases">
        <title>Species boundaries and ecological features among Paraburkholderia terrae DSMZ17804T, P. hospita DSMZ17164T and P. caribensis DSMZ13236T.</title>
        <authorList>
            <person name="Pratama A.A."/>
        </authorList>
    </citation>
    <scope>NUCLEOTIDE SEQUENCE [LARGE SCALE GENOMIC DNA]</scope>
    <source>
        <strain evidence="6 7">DSM 17804</strain>
    </source>
</reference>
<keyword evidence="1" id="KW-0805">Transcription regulation</keyword>
<dbReference type="SUPFAM" id="SSF46689">
    <property type="entry name" value="Homeodomain-like"/>
    <property type="match status" value="1"/>
</dbReference>
<dbReference type="EMBL" id="CP026113">
    <property type="protein sequence ID" value="AUT65054.1"/>
    <property type="molecule type" value="Genomic_DNA"/>
</dbReference>
<evidence type="ECO:0000256" key="3">
    <source>
        <dbReference type="ARBA" id="ARBA00023163"/>
    </source>
</evidence>
<evidence type="ECO:0000259" key="5">
    <source>
        <dbReference type="PROSITE" id="PS50977"/>
    </source>
</evidence>
<dbReference type="PROSITE" id="PS50977">
    <property type="entry name" value="HTH_TETR_2"/>
    <property type="match status" value="1"/>
</dbReference>
<gene>
    <name evidence="6" type="ORF">C2L65_36325</name>
</gene>
<dbReference type="PANTHER" id="PTHR47506:SF1">
    <property type="entry name" value="HTH-TYPE TRANSCRIPTIONAL REGULATOR YJDC"/>
    <property type="match status" value="1"/>
</dbReference>
<name>A0A2I8F226_9BURK</name>
<evidence type="ECO:0000256" key="2">
    <source>
        <dbReference type="ARBA" id="ARBA00023125"/>
    </source>
</evidence>
<accession>A0A2I8F226</accession>
<feature type="domain" description="HTH tetR-type" evidence="5">
    <location>
        <begin position="2"/>
        <end position="62"/>
    </location>
</feature>
<proteinExistence type="predicted"/>
<evidence type="ECO:0000313" key="7">
    <source>
        <dbReference type="Proteomes" id="UP000243502"/>
    </source>
</evidence>
<dbReference type="PANTHER" id="PTHR47506">
    <property type="entry name" value="TRANSCRIPTIONAL REGULATORY PROTEIN"/>
    <property type="match status" value="1"/>
</dbReference>
<dbReference type="SUPFAM" id="SSF48498">
    <property type="entry name" value="Tetracyclin repressor-like, C-terminal domain"/>
    <property type="match status" value="1"/>
</dbReference>
<protein>
    <submittedName>
        <fullName evidence="6">TetR/AcrR family transcriptional regulator</fullName>
    </submittedName>
</protein>
<keyword evidence="3" id="KW-0804">Transcription</keyword>
<dbReference type="AlphaFoldDB" id="A0A2I8F226"/>
<dbReference type="GO" id="GO:0003677">
    <property type="term" value="F:DNA binding"/>
    <property type="evidence" value="ECO:0007669"/>
    <property type="project" value="UniProtKB-UniRule"/>
</dbReference>
<feature type="DNA-binding region" description="H-T-H motif" evidence="4">
    <location>
        <begin position="25"/>
        <end position="44"/>
    </location>
</feature>
<evidence type="ECO:0000313" key="6">
    <source>
        <dbReference type="EMBL" id="AUT65054.1"/>
    </source>
</evidence>
<dbReference type="Pfam" id="PF00440">
    <property type="entry name" value="TetR_N"/>
    <property type="match status" value="1"/>
</dbReference>
<evidence type="ECO:0000256" key="1">
    <source>
        <dbReference type="ARBA" id="ARBA00023015"/>
    </source>
</evidence>
<dbReference type="InterPro" id="IPR036271">
    <property type="entry name" value="Tet_transcr_reg_TetR-rel_C_sf"/>
</dbReference>
<sequence>MSGMAEKLMDLAQGRLQDAGYSGFSFRELATAVGIKNPSVHHYFPTKASMAAAVARRYADQIFENTAPREGETPAEVIDRYRTVFREGIANGQMCLFGMLAAESGGIPDEVKQETGIFFRRCVDDLRLRIGGKDAEARAVRVMAILEGAHIMARAYGSIDAFDSATACLSGDSPI</sequence>
<dbReference type="InterPro" id="IPR009057">
    <property type="entry name" value="Homeodomain-like_sf"/>
</dbReference>
<organism evidence="6 7">
    <name type="scientific">Paraburkholderia terrae</name>
    <dbReference type="NCBI Taxonomy" id="311230"/>
    <lineage>
        <taxon>Bacteria</taxon>
        <taxon>Pseudomonadati</taxon>
        <taxon>Pseudomonadota</taxon>
        <taxon>Betaproteobacteria</taxon>
        <taxon>Burkholderiales</taxon>
        <taxon>Burkholderiaceae</taxon>
        <taxon>Paraburkholderia</taxon>
    </lineage>
</organism>
<dbReference type="Gene3D" id="1.10.357.10">
    <property type="entry name" value="Tetracycline Repressor, domain 2"/>
    <property type="match status" value="1"/>
</dbReference>
<keyword evidence="2 4" id="KW-0238">DNA-binding</keyword>
<dbReference type="KEGG" id="pter:C2L65_36325"/>
<evidence type="ECO:0000256" key="4">
    <source>
        <dbReference type="PROSITE-ProRule" id="PRU00335"/>
    </source>
</evidence>
<dbReference type="InterPro" id="IPR001647">
    <property type="entry name" value="HTH_TetR"/>
</dbReference>
<dbReference type="Proteomes" id="UP000243502">
    <property type="component" value="Chromosome 3"/>
</dbReference>